<dbReference type="SUPFAM" id="SSF69118">
    <property type="entry name" value="AhpD-like"/>
    <property type="match status" value="1"/>
</dbReference>
<sequence length="137" mass="14887">MVRFFLDHAAGEIPARSAREPIMQQSIGSRDAAPDTFKAFTDKYGEIAGLWEGLAQAVDKAGPLDTKMRELVKLGIAVGQFHETAARSHIRRAVAAGADRAELEQVVLLSATMCGLPRAVAGWQWIDEELRRAAQTG</sequence>
<protein>
    <submittedName>
        <fullName evidence="2">Carboxymuconolactone decarboxylase family protein</fullName>
    </submittedName>
</protein>
<accession>A0ABU8XSK1</accession>
<dbReference type="InterPro" id="IPR029032">
    <property type="entry name" value="AhpD-like"/>
</dbReference>
<organism evidence="2 3">
    <name type="scientific">Benzoatithermus flavus</name>
    <dbReference type="NCBI Taxonomy" id="3108223"/>
    <lineage>
        <taxon>Bacteria</taxon>
        <taxon>Pseudomonadati</taxon>
        <taxon>Pseudomonadota</taxon>
        <taxon>Alphaproteobacteria</taxon>
        <taxon>Geminicoccales</taxon>
        <taxon>Geminicoccaceae</taxon>
        <taxon>Benzoatithermus</taxon>
    </lineage>
</organism>
<keyword evidence="3" id="KW-1185">Reference proteome</keyword>
<name>A0ABU8XSK1_9PROT</name>
<dbReference type="EMBL" id="JBBLZC010000013">
    <property type="protein sequence ID" value="MEK0084190.1"/>
    <property type="molecule type" value="Genomic_DNA"/>
</dbReference>
<dbReference type="RefSeq" id="WP_418160039.1">
    <property type="nucleotide sequence ID" value="NZ_JBBLZC010000013.1"/>
</dbReference>
<proteinExistence type="predicted"/>
<feature type="domain" description="Carboxymuconolactone decarboxylase-like" evidence="1">
    <location>
        <begin position="47"/>
        <end position="128"/>
    </location>
</feature>
<gene>
    <name evidence="2" type="ORF">U1T56_13585</name>
</gene>
<evidence type="ECO:0000313" key="2">
    <source>
        <dbReference type="EMBL" id="MEK0084190.1"/>
    </source>
</evidence>
<dbReference type="Gene3D" id="1.20.1290.10">
    <property type="entry name" value="AhpD-like"/>
    <property type="match status" value="1"/>
</dbReference>
<reference evidence="2 3" key="1">
    <citation type="submission" date="2024-01" db="EMBL/GenBank/DDBJ databases">
        <title>Multi-omics insights into the function and evolution of sodium benzoate biodegradation pathways in Benzoatithermus flavus gen. nov., sp. nov. from hot spring.</title>
        <authorList>
            <person name="Hu C.-J."/>
            <person name="Li W.-J."/>
        </authorList>
    </citation>
    <scope>NUCLEOTIDE SEQUENCE [LARGE SCALE GENOMIC DNA]</scope>
    <source>
        <strain evidence="2 3">SYSU G07066</strain>
    </source>
</reference>
<dbReference type="Proteomes" id="UP001375743">
    <property type="component" value="Unassembled WGS sequence"/>
</dbReference>
<dbReference type="Pfam" id="PF02627">
    <property type="entry name" value="CMD"/>
    <property type="match status" value="1"/>
</dbReference>
<evidence type="ECO:0000313" key="3">
    <source>
        <dbReference type="Proteomes" id="UP001375743"/>
    </source>
</evidence>
<evidence type="ECO:0000259" key="1">
    <source>
        <dbReference type="Pfam" id="PF02627"/>
    </source>
</evidence>
<dbReference type="InterPro" id="IPR003779">
    <property type="entry name" value="CMD-like"/>
</dbReference>
<comment type="caution">
    <text evidence="2">The sequence shown here is derived from an EMBL/GenBank/DDBJ whole genome shotgun (WGS) entry which is preliminary data.</text>
</comment>